<evidence type="ECO:0000313" key="2">
    <source>
        <dbReference type="EMBL" id="MDP4301725.1"/>
    </source>
</evidence>
<sequence length="171" mass="18217">MRRRIYWLVPDLASARRTMDDLLLARIGESHIHFIARDGAELTGLHAANLLQSSDIVRAAQSGLVIGGAVGMLCGVGLALLGPLLDSTPQWGLVGALAIAGGLFGAWSASMIGASTPSHRLLRFMPAIERGDYLLMIDVPRGRVDEIEDRLAALHPEAHLEGVEPGIPAFP</sequence>
<keyword evidence="1" id="KW-0812">Transmembrane</keyword>
<feature type="transmembrane region" description="Helical" evidence="1">
    <location>
        <begin position="91"/>
        <end position="114"/>
    </location>
</feature>
<protein>
    <submittedName>
        <fullName evidence="2">DUF1269 domain-containing protein</fullName>
    </submittedName>
</protein>
<dbReference type="Proteomes" id="UP001235760">
    <property type="component" value="Unassembled WGS sequence"/>
</dbReference>
<dbReference type="RefSeq" id="WP_305750270.1">
    <property type="nucleotide sequence ID" value="NZ_JAUZEE010000007.1"/>
</dbReference>
<keyword evidence="1" id="KW-1133">Transmembrane helix</keyword>
<organism evidence="2 3">
    <name type="scientific">Leptothrix discophora</name>
    <dbReference type="NCBI Taxonomy" id="89"/>
    <lineage>
        <taxon>Bacteria</taxon>
        <taxon>Pseudomonadati</taxon>
        <taxon>Pseudomonadota</taxon>
        <taxon>Betaproteobacteria</taxon>
        <taxon>Burkholderiales</taxon>
        <taxon>Sphaerotilaceae</taxon>
        <taxon>Leptothrix</taxon>
    </lineage>
</organism>
<keyword evidence="3" id="KW-1185">Reference proteome</keyword>
<accession>A0ABT9G5P3</accession>
<name>A0ABT9G5P3_LEPDI</name>
<evidence type="ECO:0000256" key="1">
    <source>
        <dbReference type="SAM" id="Phobius"/>
    </source>
</evidence>
<feature type="transmembrane region" description="Helical" evidence="1">
    <location>
        <begin position="64"/>
        <end position="85"/>
    </location>
</feature>
<reference evidence="2 3" key="1">
    <citation type="submission" date="2023-08" db="EMBL/GenBank/DDBJ databases">
        <authorList>
            <person name="Roldan D.M."/>
            <person name="Menes R.J."/>
        </authorList>
    </citation>
    <scope>NUCLEOTIDE SEQUENCE [LARGE SCALE GENOMIC DNA]</scope>
    <source>
        <strain evidence="2 3">CCM 2812</strain>
    </source>
</reference>
<keyword evidence="1" id="KW-0472">Membrane</keyword>
<dbReference type="EMBL" id="JAUZEE010000007">
    <property type="protein sequence ID" value="MDP4301725.1"/>
    <property type="molecule type" value="Genomic_DNA"/>
</dbReference>
<gene>
    <name evidence="2" type="ORF">Q8X39_13865</name>
</gene>
<evidence type="ECO:0000313" key="3">
    <source>
        <dbReference type="Proteomes" id="UP001235760"/>
    </source>
</evidence>
<proteinExistence type="predicted"/>
<comment type="caution">
    <text evidence="2">The sequence shown here is derived from an EMBL/GenBank/DDBJ whole genome shotgun (WGS) entry which is preliminary data.</text>
</comment>